<evidence type="ECO:0000256" key="3">
    <source>
        <dbReference type="ARBA" id="ARBA00022544"/>
    </source>
</evidence>
<keyword evidence="6" id="KW-0564">Palmitate</keyword>
<protein>
    <submittedName>
        <fullName evidence="10">Uncharacterized protein</fullName>
    </submittedName>
</protein>
<comment type="similarity">
    <text evidence="2">Belongs to the GerABKC lipoprotein family.</text>
</comment>
<dbReference type="Pfam" id="PF05504">
    <property type="entry name" value="Spore_GerAC"/>
    <property type="match status" value="1"/>
</dbReference>
<feature type="domain" description="Spore germination protein N-terminal" evidence="9">
    <location>
        <begin position="21"/>
        <end position="194"/>
    </location>
</feature>
<comment type="caution">
    <text evidence="10">The sequence shown here is derived from an EMBL/GenBank/DDBJ whole genome shotgun (WGS) entry which is preliminary data.</text>
</comment>
<evidence type="ECO:0000313" key="10">
    <source>
        <dbReference type="EMBL" id="PAD85195.1"/>
    </source>
</evidence>
<dbReference type="Gene3D" id="3.30.300.210">
    <property type="entry name" value="Nutrient germinant receptor protein C, domain 3"/>
    <property type="match status" value="1"/>
</dbReference>
<evidence type="ECO:0000259" key="8">
    <source>
        <dbReference type="Pfam" id="PF05504"/>
    </source>
</evidence>
<dbReference type="InterPro" id="IPR057336">
    <property type="entry name" value="GerAC_N"/>
</dbReference>
<dbReference type="AlphaFoldDB" id="A0AA91TVS2"/>
<dbReference type="InterPro" id="IPR046953">
    <property type="entry name" value="Spore_GerAC-like_C"/>
</dbReference>
<evidence type="ECO:0000256" key="5">
    <source>
        <dbReference type="ARBA" id="ARBA00023136"/>
    </source>
</evidence>
<dbReference type="NCBIfam" id="TIGR02887">
    <property type="entry name" value="spore_ger_x_C"/>
    <property type="match status" value="1"/>
</dbReference>
<keyword evidence="7" id="KW-0449">Lipoprotein</keyword>
<keyword evidence="5" id="KW-0472">Membrane</keyword>
<dbReference type="GO" id="GO:0009847">
    <property type="term" value="P:spore germination"/>
    <property type="evidence" value="ECO:0007669"/>
    <property type="project" value="InterPro"/>
</dbReference>
<proteinExistence type="inferred from homology"/>
<dbReference type="InterPro" id="IPR038501">
    <property type="entry name" value="Spore_GerAC_C_sf"/>
</dbReference>
<dbReference type="Proteomes" id="UP000216961">
    <property type="component" value="Unassembled WGS sequence"/>
</dbReference>
<evidence type="ECO:0000256" key="4">
    <source>
        <dbReference type="ARBA" id="ARBA00022729"/>
    </source>
</evidence>
<dbReference type="PANTHER" id="PTHR35789:SF1">
    <property type="entry name" value="SPORE GERMINATION PROTEIN B3"/>
    <property type="match status" value="1"/>
</dbReference>
<gene>
    <name evidence="10" type="ORF">CHH57_00530</name>
</gene>
<reference evidence="10 11" key="1">
    <citation type="submission" date="2017-07" db="EMBL/GenBank/DDBJ databases">
        <title>Isolation and whole genome analysis of endospore-forming bacteria from heroin.</title>
        <authorList>
            <person name="Kalinowski J."/>
            <person name="Ahrens B."/>
            <person name="Al-Dilaimi A."/>
            <person name="Winkler A."/>
            <person name="Wibberg D."/>
            <person name="Schleenbecker U."/>
            <person name="Ruckert C."/>
            <person name="Wolfel R."/>
            <person name="Grass G."/>
        </authorList>
    </citation>
    <scope>NUCLEOTIDE SEQUENCE [LARGE SCALE GENOMIC DNA]</scope>
    <source>
        <strain evidence="10 11">7521-2</strain>
    </source>
</reference>
<evidence type="ECO:0000256" key="6">
    <source>
        <dbReference type="ARBA" id="ARBA00023139"/>
    </source>
</evidence>
<dbReference type="RefSeq" id="WP_095328380.1">
    <property type="nucleotide sequence ID" value="NZ_JAPWCI010000006.1"/>
</dbReference>
<feature type="domain" description="Spore germination GerAC-like C-terminal" evidence="8">
    <location>
        <begin position="213"/>
        <end position="360"/>
    </location>
</feature>
<dbReference type="PROSITE" id="PS51257">
    <property type="entry name" value="PROKAR_LIPOPROTEIN"/>
    <property type="match status" value="1"/>
</dbReference>
<evidence type="ECO:0000256" key="7">
    <source>
        <dbReference type="ARBA" id="ARBA00023288"/>
    </source>
</evidence>
<evidence type="ECO:0000256" key="2">
    <source>
        <dbReference type="ARBA" id="ARBA00007886"/>
    </source>
</evidence>
<keyword evidence="3" id="KW-0309">Germination</keyword>
<dbReference type="EMBL" id="NPBQ01000004">
    <property type="protein sequence ID" value="PAD85195.1"/>
    <property type="molecule type" value="Genomic_DNA"/>
</dbReference>
<accession>A0AA91TVS2</accession>
<dbReference type="InterPro" id="IPR008844">
    <property type="entry name" value="Spore_GerAC-like"/>
</dbReference>
<sequence>MKKIVIAFVSLFFLAGCTNIKEVQYQAYAVGLGIDYKDNQYIVTVQFLDFLNVAKSEQGKGDQPSKVWLGNGTAKSIEDAIDQINKGIQLPLNFDQVKVIVFGKSLLKSKLKPTLNALDSSYNIRLTGKVYGTNQAIEDIFTAKIPFYYPFNESQISYPDAMQHQSSTVPPLTLQKFMYQFNEKINTILLPSLEVNKEIIKEDQKDYVVPSINGAHLFKEKEWKGFLNTDDLSGYIRVNNETERTKLNINNDDNEMEIELIKPKLRQVVNKDKKKYSFGLKIRIDATVLSSNERTNANKMKKQLKKQLVEEIYTSYEKSKEIGADIYQFENYLYRYHWDIWKSSEEDEFPTLDIDDIEINVKNFKSVPKLHSKYQP</sequence>
<name>A0AA91TVS2_NIACI</name>
<evidence type="ECO:0000259" key="9">
    <source>
        <dbReference type="Pfam" id="PF25198"/>
    </source>
</evidence>
<dbReference type="Pfam" id="PF25198">
    <property type="entry name" value="Spore_GerAC_N"/>
    <property type="match status" value="1"/>
</dbReference>
<keyword evidence="4" id="KW-0732">Signal</keyword>
<comment type="subcellular location">
    <subcellularLocation>
        <location evidence="1">Membrane</location>
        <topology evidence="1">Lipid-anchor</topology>
    </subcellularLocation>
</comment>
<dbReference type="PANTHER" id="PTHR35789">
    <property type="entry name" value="SPORE GERMINATION PROTEIN B3"/>
    <property type="match status" value="1"/>
</dbReference>
<organism evidence="10 11">
    <name type="scientific">Niallia circulans</name>
    <name type="common">Bacillus circulans</name>
    <dbReference type="NCBI Taxonomy" id="1397"/>
    <lineage>
        <taxon>Bacteria</taxon>
        <taxon>Bacillati</taxon>
        <taxon>Bacillota</taxon>
        <taxon>Bacilli</taxon>
        <taxon>Bacillales</taxon>
        <taxon>Bacillaceae</taxon>
        <taxon>Niallia</taxon>
    </lineage>
</organism>
<evidence type="ECO:0000256" key="1">
    <source>
        <dbReference type="ARBA" id="ARBA00004635"/>
    </source>
</evidence>
<evidence type="ECO:0000313" key="11">
    <source>
        <dbReference type="Proteomes" id="UP000216961"/>
    </source>
</evidence>
<dbReference type="GO" id="GO:0016020">
    <property type="term" value="C:membrane"/>
    <property type="evidence" value="ECO:0007669"/>
    <property type="project" value="UniProtKB-SubCell"/>
</dbReference>